<dbReference type="Proteomes" id="UP000215145">
    <property type="component" value="Unassembled WGS sequence"/>
</dbReference>
<evidence type="ECO:0000313" key="2">
    <source>
        <dbReference type="Proteomes" id="UP000215145"/>
    </source>
</evidence>
<dbReference type="OrthoDB" id="2604834at2"/>
<organism evidence="1 2">
    <name type="scientific">Paenibacillus herberti</name>
    <dbReference type="NCBI Taxonomy" id="1619309"/>
    <lineage>
        <taxon>Bacteria</taxon>
        <taxon>Bacillati</taxon>
        <taxon>Bacillota</taxon>
        <taxon>Bacilli</taxon>
        <taxon>Bacillales</taxon>
        <taxon>Paenibacillaceae</taxon>
        <taxon>Paenibacillus</taxon>
    </lineage>
</organism>
<protein>
    <recommendedName>
        <fullName evidence="3">Exosporium protein C</fullName>
    </recommendedName>
</protein>
<comment type="caution">
    <text evidence="1">The sequence shown here is derived from an EMBL/GenBank/DDBJ whole genome shotgun (WGS) entry which is preliminary data.</text>
</comment>
<gene>
    <name evidence="1" type="ORF">CGZ75_01755</name>
</gene>
<keyword evidence="2" id="KW-1185">Reference proteome</keyword>
<sequence>MSQFVDLRLSQNANRPNLSLEINNTVKLLVGDIGIQTISVANTALASSVKVMLSGTVTFFQELEAPNTDAMVFLLIEKNGGDTFGSGILIYEEIVQPGTIDVQTIFPASVSCADFPTADEVNAGQIRYTLFITSTSTQFSADILLNGPTTFNGIASADS</sequence>
<dbReference type="AlphaFoldDB" id="A0A229P0S7"/>
<dbReference type="EMBL" id="NMUQ01000001">
    <property type="protein sequence ID" value="OXM15489.1"/>
    <property type="molecule type" value="Genomic_DNA"/>
</dbReference>
<evidence type="ECO:0000313" key="1">
    <source>
        <dbReference type="EMBL" id="OXM15489.1"/>
    </source>
</evidence>
<name>A0A229P0S7_9BACL</name>
<evidence type="ECO:0008006" key="3">
    <source>
        <dbReference type="Google" id="ProtNLM"/>
    </source>
</evidence>
<reference evidence="1 2" key="1">
    <citation type="submission" date="2017-07" db="EMBL/GenBank/DDBJ databases">
        <title>Paenibacillus herberti R33 genome sequencing and assembly.</title>
        <authorList>
            <person name="Su W."/>
        </authorList>
    </citation>
    <scope>NUCLEOTIDE SEQUENCE [LARGE SCALE GENOMIC DNA]</scope>
    <source>
        <strain evidence="1 2">R33</strain>
    </source>
</reference>
<accession>A0A229P0S7</accession>
<dbReference type="RefSeq" id="WP_089522581.1">
    <property type="nucleotide sequence ID" value="NZ_NMUQ01000001.1"/>
</dbReference>
<proteinExistence type="predicted"/>